<comment type="caution">
    <text evidence="2">The sequence shown here is derived from an EMBL/GenBank/DDBJ whole genome shotgun (WGS) entry which is preliminary data.</text>
</comment>
<dbReference type="Pfam" id="PF17647">
    <property type="entry name" value="DUF5518"/>
    <property type="match status" value="1"/>
</dbReference>
<proteinExistence type="predicted"/>
<protein>
    <submittedName>
        <fullName evidence="2">DUF5518 domain-containing protein</fullName>
    </submittedName>
</protein>
<evidence type="ECO:0000313" key="2">
    <source>
        <dbReference type="EMBL" id="MFD1524774.1"/>
    </source>
</evidence>
<keyword evidence="1" id="KW-1133">Transmembrane helix</keyword>
<sequence>MSPTVPSVPRDWRVPLFLGGASIPFSLVTYLQSGSTMSLWPVVIAGLIAGYLTDDADRVGARTGFVGGLAVFWIVAEMVLLVPELTGPWWFLVAATGTSVVFAVLGVALSVLLAAVAARVGGWLAQQGGRYRPAPEA</sequence>
<evidence type="ECO:0000313" key="3">
    <source>
        <dbReference type="Proteomes" id="UP001597111"/>
    </source>
</evidence>
<keyword evidence="3" id="KW-1185">Reference proteome</keyword>
<name>A0ABD6B1A5_9EURY</name>
<feature type="transmembrane region" description="Helical" evidence="1">
    <location>
        <begin position="89"/>
        <end position="117"/>
    </location>
</feature>
<dbReference type="InterPro" id="IPR040493">
    <property type="entry name" value="DUF5518"/>
</dbReference>
<accession>A0ABD6B1A5</accession>
<dbReference type="Proteomes" id="UP001597111">
    <property type="component" value="Unassembled WGS sequence"/>
</dbReference>
<keyword evidence="1" id="KW-0472">Membrane</keyword>
<organism evidence="2 3">
    <name type="scientific">Halolamina salina</name>
    <dbReference type="NCBI Taxonomy" id="1220023"/>
    <lineage>
        <taxon>Archaea</taxon>
        <taxon>Methanobacteriati</taxon>
        <taxon>Methanobacteriota</taxon>
        <taxon>Stenosarchaea group</taxon>
        <taxon>Halobacteria</taxon>
        <taxon>Halobacteriales</taxon>
        <taxon>Haloferacaceae</taxon>
    </lineage>
</organism>
<reference evidence="2 3" key="1">
    <citation type="journal article" date="2019" name="Int. J. Syst. Evol. Microbiol.">
        <title>The Global Catalogue of Microorganisms (GCM) 10K type strain sequencing project: providing services to taxonomists for standard genome sequencing and annotation.</title>
        <authorList>
            <consortium name="The Broad Institute Genomics Platform"/>
            <consortium name="The Broad Institute Genome Sequencing Center for Infectious Disease"/>
            <person name="Wu L."/>
            <person name="Ma J."/>
        </authorList>
    </citation>
    <scope>NUCLEOTIDE SEQUENCE [LARGE SCALE GENOMIC DNA]</scope>
    <source>
        <strain evidence="2 3">CGMCC 1.12285</strain>
    </source>
</reference>
<evidence type="ECO:0000256" key="1">
    <source>
        <dbReference type="SAM" id="Phobius"/>
    </source>
</evidence>
<gene>
    <name evidence="2" type="ORF">ACFR9S_00475</name>
</gene>
<dbReference type="EMBL" id="JBHUDH010000003">
    <property type="protein sequence ID" value="MFD1524774.1"/>
    <property type="molecule type" value="Genomic_DNA"/>
</dbReference>
<feature type="transmembrane region" description="Helical" evidence="1">
    <location>
        <begin position="65"/>
        <end position="83"/>
    </location>
</feature>
<dbReference type="RefSeq" id="WP_379731671.1">
    <property type="nucleotide sequence ID" value="NZ_JBHSWZ010000123.1"/>
</dbReference>
<feature type="transmembrane region" description="Helical" evidence="1">
    <location>
        <begin position="37"/>
        <end position="53"/>
    </location>
</feature>
<keyword evidence="1" id="KW-0812">Transmembrane</keyword>
<dbReference type="AlphaFoldDB" id="A0ABD6B1A5"/>